<dbReference type="GO" id="GO:0016746">
    <property type="term" value="F:acyltransferase activity"/>
    <property type="evidence" value="ECO:0007669"/>
    <property type="project" value="InterPro"/>
</dbReference>
<dbReference type="SMART" id="SM00563">
    <property type="entry name" value="PlsC"/>
    <property type="match status" value="1"/>
</dbReference>
<dbReference type="Proteomes" id="UP000254331">
    <property type="component" value="Unassembled WGS sequence"/>
</dbReference>
<sequence length="369" mass="41505">MPNSILPSPIKKTSSFVAGSELPFYYQFISTSIREIYFSNISLIYHNRYQTENTHPKLILCSHRNSAFDGYIALKAFPRAQALASIQLLNSCIMKTFFTGIPVVRKKDRQRLGINANMFSSPSDAAIAHIKAGGDLLLFPEGSSEWGFQPLPYQRGAARIIRSLISEGVDFDIIPMGLFYIAPDKFSSKVEVYIGKNICITSKTDNLSIREWEKNIHKEVSDALNEISVNCPNIDIFEKASAYAFNKNKEGYSYAESFIDYQNNLSQTDNSNKTIEKTSQSSILIWRYISFLFMYILFPVLLSSFIASHFADARNTVSFFKILGGAIASAIWLPILIMLLFFSPLFIGISLVSALFGFILIRKKGAQIC</sequence>
<feature type="transmembrane region" description="Helical" evidence="1">
    <location>
        <begin position="319"/>
        <end position="339"/>
    </location>
</feature>
<dbReference type="RefSeq" id="WP_052038500.1">
    <property type="nucleotide sequence ID" value="NZ_CABMNT010000001.1"/>
</dbReference>
<keyword evidence="1" id="KW-1133">Transmembrane helix</keyword>
<dbReference type="EMBL" id="UGTW01000001">
    <property type="protein sequence ID" value="SUC17835.1"/>
    <property type="molecule type" value="Genomic_DNA"/>
</dbReference>
<dbReference type="GeneID" id="93394292"/>
<evidence type="ECO:0000313" key="3">
    <source>
        <dbReference type="EMBL" id="SUC17835.1"/>
    </source>
</evidence>
<accession>A0A379FE03</accession>
<dbReference type="AlphaFoldDB" id="A0A379FE03"/>
<name>A0A379FE03_PROVU</name>
<dbReference type="InterPro" id="IPR002123">
    <property type="entry name" value="Plipid/glycerol_acylTrfase"/>
</dbReference>
<keyword evidence="1" id="KW-0472">Membrane</keyword>
<feature type="transmembrane region" description="Helical" evidence="1">
    <location>
        <begin position="345"/>
        <end position="361"/>
    </location>
</feature>
<evidence type="ECO:0000313" key="4">
    <source>
        <dbReference type="Proteomes" id="UP000254331"/>
    </source>
</evidence>
<reference evidence="3 4" key="1">
    <citation type="submission" date="2018-06" db="EMBL/GenBank/DDBJ databases">
        <authorList>
            <consortium name="Pathogen Informatics"/>
            <person name="Doyle S."/>
        </authorList>
    </citation>
    <scope>NUCLEOTIDE SEQUENCE [LARGE SCALE GENOMIC DNA]</scope>
    <source>
        <strain evidence="3 4">NCTC10376</strain>
    </source>
</reference>
<protein>
    <recommendedName>
        <fullName evidence="2">Phospholipid/glycerol acyltransferase domain-containing protein</fullName>
    </recommendedName>
</protein>
<feature type="domain" description="Phospholipid/glycerol acyltransferase" evidence="2">
    <location>
        <begin position="57"/>
        <end position="181"/>
    </location>
</feature>
<dbReference type="OrthoDB" id="9812274at2"/>
<evidence type="ECO:0000256" key="1">
    <source>
        <dbReference type="SAM" id="Phobius"/>
    </source>
</evidence>
<organism evidence="3 4">
    <name type="scientific">Proteus vulgaris</name>
    <dbReference type="NCBI Taxonomy" id="585"/>
    <lineage>
        <taxon>Bacteria</taxon>
        <taxon>Pseudomonadati</taxon>
        <taxon>Pseudomonadota</taxon>
        <taxon>Gammaproteobacteria</taxon>
        <taxon>Enterobacterales</taxon>
        <taxon>Morganellaceae</taxon>
        <taxon>Proteus</taxon>
    </lineage>
</organism>
<proteinExistence type="predicted"/>
<feature type="transmembrane region" description="Helical" evidence="1">
    <location>
        <begin position="285"/>
        <end position="307"/>
    </location>
</feature>
<evidence type="ECO:0000259" key="2">
    <source>
        <dbReference type="SMART" id="SM00563"/>
    </source>
</evidence>
<keyword evidence="1" id="KW-0812">Transmembrane</keyword>
<gene>
    <name evidence="3" type="ORF">NCTC10376_03788</name>
</gene>